<evidence type="ECO:0000313" key="2">
    <source>
        <dbReference type="Proteomes" id="UP000241769"/>
    </source>
</evidence>
<dbReference type="EMBL" id="MDYQ01000134">
    <property type="protein sequence ID" value="PRP80931.1"/>
    <property type="molecule type" value="Genomic_DNA"/>
</dbReference>
<dbReference type="AlphaFoldDB" id="A0A2P6NAF4"/>
<name>A0A2P6NAF4_9EUKA</name>
<dbReference type="Proteomes" id="UP000241769">
    <property type="component" value="Unassembled WGS sequence"/>
</dbReference>
<proteinExistence type="predicted"/>
<protein>
    <submittedName>
        <fullName evidence="1">Uncharacterized protein</fullName>
    </submittedName>
</protein>
<organism evidence="1 2">
    <name type="scientific">Planoprotostelium fungivorum</name>
    <dbReference type="NCBI Taxonomy" id="1890364"/>
    <lineage>
        <taxon>Eukaryota</taxon>
        <taxon>Amoebozoa</taxon>
        <taxon>Evosea</taxon>
        <taxon>Variosea</taxon>
        <taxon>Cavosteliida</taxon>
        <taxon>Cavosteliaceae</taxon>
        <taxon>Planoprotostelium</taxon>
    </lineage>
</organism>
<keyword evidence="2" id="KW-1185">Reference proteome</keyword>
<evidence type="ECO:0000313" key="1">
    <source>
        <dbReference type="EMBL" id="PRP80931.1"/>
    </source>
</evidence>
<gene>
    <name evidence="1" type="ORF">PROFUN_11260</name>
</gene>
<reference evidence="1 2" key="1">
    <citation type="journal article" date="2018" name="Genome Biol. Evol.">
        <title>Multiple Roots of Fruiting Body Formation in Amoebozoa.</title>
        <authorList>
            <person name="Hillmann F."/>
            <person name="Forbes G."/>
            <person name="Novohradska S."/>
            <person name="Ferling I."/>
            <person name="Riege K."/>
            <person name="Groth M."/>
            <person name="Westermann M."/>
            <person name="Marz M."/>
            <person name="Spaller T."/>
            <person name="Winckler T."/>
            <person name="Schaap P."/>
            <person name="Glockner G."/>
        </authorList>
    </citation>
    <scope>NUCLEOTIDE SEQUENCE [LARGE SCALE GENOMIC DNA]</scope>
    <source>
        <strain evidence="1 2">Jena</strain>
    </source>
</reference>
<dbReference type="InParanoid" id="A0A2P6NAF4"/>
<sequence>MLCGIISNLPTSISQRGWARKPPLYSDTTATSKIFCFQRISVSPDQQHIVRACAGRLSVAFEDLNTGNLTTNFPHNRCAFHRQASSSPLPPKPLHNFIDHHLSWAANRSTSKFDLCVALHTSGTFISQRGVSGRTFPFSTLSATVSSLIDFRSVATTPLEIESSFLSFLLMLEIHII</sequence>
<accession>A0A2P6NAF4</accession>
<comment type="caution">
    <text evidence="1">The sequence shown here is derived from an EMBL/GenBank/DDBJ whole genome shotgun (WGS) entry which is preliminary data.</text>
</comment>